<name>B8MU69_TALSN</name>
<dbReference type="InterPro" id="IPR002110">
    <property type="entry name" value="Ankyrin_rpt"/>
</dbReference>
<sequence length="374" mass="42469">MSDHNLINPMKTYLSLILGQNWSLETHNWSDKGNTPLHFAVEVGNAELVKLLACRDKANFEGNTALYLAIEKGNQDIISSILSRPEYKEAALSAISTNRRGESALQHARTKSSLENVVETIENCLRKTAGLTFIVNPHNITCTDSSKFDIELVKGAIKAKDADLFQHYISLNGWPELLLRWQDPDTHNTILQWMLEFNFLINNDTVYESDSDTNFNINSDVVTATHYYMAMILLDFADQINNFKGFINHPNKDMETAEHIAIRTDQMFYLDLFHSRGSDIYARDKDGYNALYRVLTVKTLRDITQVDSILCLDKYYSNNPGKIAGRISNPNHRDLIGTKGNDGKCALQLALENREDAKQLVQEGNIWYPLRASD</sequence>
<accession>B8MU69</accession>
<dbReference type="Proteomes" id="UP000001745">
    <property type="component" value="Unassembled WGS sequence"/>
</dbReference>
<dbReference type="RefSeq" id="XP_002488681.1">
    <property type="nucleotide sequence ID" value="XM_002488636.1"/>
</dbReference>
<dbReference type="STRING" id="441959.B8MU69"/>
<dbReference type="OrthoDB" id="539213at2759"/>
<evidence type="ECO:0000313" key="2">
    <source>
        <dbReference type="EMBL" id="EED11925.1"/>
    </source>
</evidence>
<dbReference type="PROSITE" id="PS50088">
    <property type="entry name" value="ANK_REPEAT"/>
    <property type="match status" value="1"/>
</dbReference>
<dbReference type="VEuPathDB" id="FungiDB:TSTA_111020"/>
<dbReference type="Gene3D" id="1.25.40.20">
    <property type="entry name" value="Ankyrin repeat-containing domain"/>
    <property type="match status" value="2"/>
</dbReference>
<dbReference type="SUPFAM" id="SSF48403">
    <property type="entry name" value="Ankyrin repeat"/>
    <property type="match status" value="2"/>
</dbReference>
<evidence type="ECO:0008006" key="4">
    <source>
        <dbReference type="Google" id="ProtNLM"/>
    </source>
</evidence>
<keyword evidence="3" id="KW-1185">Reference proteome</keyword>
<dbReference type="InterPro" id="IPR036770">
    <property type="entry name" value="Ankyrin_rpt-contain_sf"/>
</dbReference>
<evidence type="ECO:0000313" key="3">
    <source>
        <dbReference type="Proteomes" id="UP000001745"/>
    </source>
</evidence>
<keyword evidence="1" id="KW-0040">ANK repeat</keyword>
<dbReference type="SMART" id="SM00248">
    <property type="entry name" value="ANK"/>
    <property type="match status" value="3"/>
</dbReference>
<dbReference type="GeneID" id="8110131"/>
<protein>
    <recommendedName>
        <fullName evidence="4">Ankyrin repeat-containing protein</fullName>
    </recommendedName>
</protein>
<dbReference type="PANTHER" id="PTHR24121:SF23">
    <property type="entry name" value="NO MECHANORECEPTOR POTENTIAL C, ISOFORM H"/>
    <property type="match status" value="1"/>
</dbReference>
<dbReference type="Pfam" id="PF12796">
    <property type="entry name" value="Ank_2"/>
    <property type="match status" value="1"/>
</dbReference>
<dbReference type="PhylomeDB" id="B8MU69"/>
<evidence type="ECO:0000256" key="1">
    <source>
        <dbReference type="PROSITE-ProRule" id="PRU00023"/>
    </source>
</evidence>
<reference evidence="3" key="1">
    <citation type="journal article" date="2015" name="Genome Announc.">
        <title>Genome sequence of the AIDS-associated pathogen Penicillium marneffei (ATCC18224) and its near taxonomic relative Talaromyces stipitatus (ATCC10500).</title>
        <authorList>
            <person name="Nierman W.C."/>
            <person name="Fedorova-Abrams N.D."/>
            <person name="Andrianopoulos A."/>
        </authorList>
    </citation>
    <scope>NUCLEOTIDE SEQUENCE [LARGE SCALE GENOMIC DNA]</scope>
    <source>
        <strain evidence="3">ATCC 10500 / CBS 375.48 / QM 6759 / NRRL 1006</strain>
    </source>
</reference>
<dbReference type="AlphaFoldDB" id="B8MU69"/>
<dbReference type="PROSITE" id="PS50297">
    <property type="entry name" value="ANK_REP_REGION"/>
    <property type="match status" value="1"/>
</dbReference>
<organism evidence="2 3">
    <name type="scientific">Talaromyces stipitatus (strain ATCC 10500 / CBS 375.48 / QM 6759 / NRRL 1006)</name>
    <name type="common">Penicillium stipitatum</name>
    <dbReference type="NCBI Taxonomy" id="441959"/>
    <lineage>
        <taxon>Eukaryota</taxon>
        <taxon>Fungi</taxon>
        <taxon>Dikarya</taxon>
        <taxon>Ascomycota</taxon>
        <taxon>Pezizomycotina</taxon>
        <taxon>Eurotiomycetes</taxon>
        <taxon>Eurotiomycetidae</taxon>
        <taxon>Eurotiales</taxon>
        <taxon>Trichocomaceae</taxon>
        <taxon>Talaromyces</taxon>
        <taxon>Talaromyces sect. Talaromyces</taxon>
    </lineage>
</organism>
<proteinExistence type="predicted"/>
<feature type="repeat" description="ANK" evidence="1">
    <location>
        <begin position="32"/>
        <end position="52"/>
    </location>
</feature>
<dbReference type="PANTHER" id="PTHR24121">
    <property type="entry name" value="NO MECHANORECEPTOR POTENTIAL C, ISOFORM D-RELATED"/>
    <property type="match status" value="1"/>
</dbReference>
<gene>
    <name evidence="2" type="ORF">TSTA_111020</name>
</gene>
<dbReference type="InParanoid" id="B8MU69"/>
<dbReference type="EMBL" id="EQ962661">
    <property type="protein sequence ID" value="EED11925.1"/>
    <property type="molecule type" value="Genomic_DNA"/>
</dbReference>
<dbReference type="HOGENOM" id="CLU_740056_0_0_1"/>